<dbReference type="GO" id="GO:0043005">
    <property type="term" value="C:neuron projection"/>
    <property type="evidence" value="ECO:0007669"/>
    <property type="project" value="TreeGrafter"/>
</dbReference>
<feature type="transmembrane region" description="Helical" evidence="2">
    <location>
        <begin position="126"/>
        <end position="147"/>
    </location>
</feature>
<reference evidence="3" key="1">
    <citation type="submission" date="2015-12" db="EMBL/GenBank/DDBJ databases">
        <title>De novo transcriptome assembly of four potential Pierce s Disease insect vectors from Arizona vineyards.</title>
        <authorList>
            <person name="Tassone E.E."/>
        </authorList>
    </citation>
    <scope>NUCLEOTIDE SEQUENCE</scope>
</reference>
<evidence type="ECO:0000313" key="3">
    <source>
        <dbReference type="EMBL" id="JAS17125.1"/>
    </source>
</evidence>
<keyword evidence="2" id="KW-1133">Transmembrane helix</keyword>
<organism evidence="3">
    <name type="scientific">Clastoptera arizonana</name>
    <name type="common">Arizona spittle bug</name>
    <dbReference type="NCBI Taxonomy" id="38151"/>
    <lineage>
        <taxon>Eukaryota</taxon>
        <taxon>Metazoa</taxon>
        <taxon>Ecdysozoa</taxon>
        <taxon>Arthropoda</taxon>
        <taxon>Hexapoda</taxon>
        <taxon>Insecta</taxon>
        <taxon>Pterygota</taxon>
        <taxon>Neoptera</taxon>
        <taxon>Paraneoptera</taxon>
        <taxon>Hemiptera</taxon>
        <taxon>Auchenorrhyncha</taxon>
        <taxon>Cercopoidea</taxon>
        <taxon>Clastopteridae</taxon>
        <taxon>Clastoptera</taxon>
    </lineage>
</organism>
<keyword evidence="2" id="KW-0812">Transmembrane</keyword>
<dbReference type="PANTHER" id="PTHR14796">
    <property type="entry name" value="NEURENSIN 1-RELATED"/>
    <property type="match status" value="1"/>
</dbReference>
<evidence type="ECO:0000256" key="1">
    <source>
        <dbReference type="SAM" id="MobiDB-lite"/>
    </source>
</evidence>
<evidence type="ECO:0008006" key="4">
    <source>
        <dbReference type="Google" id="ProtNLM"/>
    </source>
</evidence>
<feature type="compositionally biased region" description="Basic and acidic residues" evidence="1">
    <location>
        <begin position="61"/>
        <end position="73"/>
    </location>
</feature>
<dbReference type="AlphaFoldDB" id="A0A1B6CUW5"/>
<dbReference type="GO" id="GO:0007399">
    <property type="term" value="P:nervous system development"/>
    <property type="evidence" value="ECO:0007669"/>
    <property type="project" value="TreeGrafter"/>
</dbReference>
<accession>A0A1B6CUW5</accession>
<sequence length="243" mass="27238">MYHIQCLSDVETSGEPIKQTSRVLIKPQITITEDSSTAKPQISITKDKNKTDSTSNPKITITEDKGTDSTSERKGKCPLYFGIRSYIHNFYDVPDKDYNDGQYGQDDFEFLVEPGKRRWKGCWFRTGLWVGVNLILLGLIALLVGHLTPVRNTIVGHQNNLEILDRWAIAFNRRLELCKLGGLTAFCVGGLVVMVTLLVSSYQPEATYVIGSSDAFTTSGEHRIPITGSVRSVQPFYIYPKVK</sequence>
<gene>
    <name evidence="3" type="ORF">g.37</name>
</gene>
<proteinExistence type="predicted"/>
<feature type="transmembrane region" description="Helical" evidence="2">
    <location>
        <begin position="180"/>
        <end position="199"/>
    </location>
</feature>
<dbReference type="InterPro" id="IPR024883">
    <property type="entry name" value="Neurensin"/>
</dbReference>
<feature type="region of interest" description="Disordered" evidence="1">
    <location>
        <begin position="36"/>
        <end position="73"/>
    </location>
</feature>
<dbReference type="PANTHER" id="PTHR14796:SF3">
    <property type="entry name" value="NEURENSIN 1-LIKE-RELATED"/>
    <property type="match status" value="1"/>
</dbReference>
<dbReference type="GO" id="GO:0030133">
    <property type="term" value="C:transport vesicle"/>
    <property type="evidence" value="ECO:0007669"/>
    <property type="project" value="InterPro"/>
</dbReference>
<evidence type="ECO:0000256" key="2">
    <source>
        <dbReference type="SAM" id="Phobius"/>
    </source>
</evidence>
<name>A0A1B6CUW5_9HEMI</name>
<keyword evidence="2" id="KW-0472">Membrane</keyword>
<protein>
    <recommendedName>
        <fullName evidence="4">Neurensin-1</fullName>
    </recommendedName>
</protein>
<dbReference type="GO" id="GO:0043025">
    <property type="term" value="C:neuronal cell body"/>
    <property type="evidence" value="ECO:0007669"/>
    <property type="project" value="TreeGrafter"/>
</dbReference>
<dbReference type="Pfam" id="PF14927">
    <property type="entry name" value="Neurensin"/>
    <property type="match status" value="1"/>
</dbReference>
<dbReference type="EMBL" id="GEDC01020173">
    <property type="protein sequence ID" value="JAS17125.1"/>
    <property type="molecule type" value="Transcribed_RNA"/>
</dbReference>